<dbReference type="AlphaFoldDB" id="A0A1D8NDG0"/>
<gene>
    <name evidence="1" type="ORF">YALI1_D08239g</name>
</gene>
<evidence type="ECO:0000313" key="1">
    <source>
        <dbReference type="EMBL" id="AOW03670.1"/>
    </source>
</evidence>
<name>A0A1D8NDG0_YARLL</name>
<proteinExistence type="predicted"/>
<dbReference type="VEuPathDB" id="FungiDB:YALI1_D08239g"/>
<sequence length="97" mass="11058">MLYGSCEFGVEDTAEFFTLWGRYKKSDDTIASLWPGDYSSISKSSRKWIWRLPLVAVLVETCVGFCSLRRELGRLLVVVVVLTEVIRPPMVLVMARL</sequence>
<accession>A0A1D8NDG0</accession>
<protein>
    <submittedName>
        <fullName evidence="1">Uncharacterized protein</fullName>
    </submittedName>
</protein>
<organism evidence="1 2">
    <name type="scientific">Yarrowia lipolytica</name>
    <name type="common">Candida lipolytica</name>
    <dbReference type="NCBI Taxonomy" id="4952"/>
    <lineage>
        <taxon>Eukaryota</taxon>
        <taxon>Fungi</taxon>
        <taxon>Dikarya</taxon>
        <taxon>Ascomycota</taxon>
        <taxon>Saccharomycotina</taxon>
        <taxon>Dipodascomycetes</taxon>
        <taxon>Dipodascales</taxon>
        <taxon>Dipodascales incertae sedis</taxon>
        <taxon>Yarrowia</taxon>
    </lineage>
</organism>
<dbReference type="GeneID" id="94583248"/>
<reference evidence="1 2" key="1">
    <citation type="journal article" date="2016" name="PLoS ONE">
        <title>Sequence Assembly of Yarrowia lipolytica Strain W29/CLIB89 Shows Transposable Element Diversity.</title>
        <authorList>
            <person name="Magnan C."/>
            <person name="Yu J."/>
            <person name="Chang I."/>
            <person name="Jahn E."/>
            <person name="Kanomata Y."/>
            <person name="Wu J."/>
            <person name="Zeller M."/>
            <person name="Oakes M."/>
            <person name="Baldi P."/>
            <person name="Sandmeyer S."/>
        </authorList>
    </citation>
    <scope>NUCLEOTIDE SEQUENCE [LARGE SCALE GENOMIC DNA]</scope>
    <source>
        <strain evidence="2">CLIB89(W29)</strain>
    </source>
</reference>
<dbReference type="EMBL" id="CP017556">
    <property type="protein sequence ID" value="AOW03670.1"/>
    <property type="molecule type" value="Genomic_DNA"/>
</dbReference>
<dbReference type="RefSeq" id="XP_068138734.1">
    <property type="nucleotide sequence ID" value="XM_068282633.1"/>
</dbReference>
<dbReference type="Proteomes" id="UP000182444">
    <property type="component" value="Chromosome 1D"/>
</dbReference>
<evidence type="ECO:0000313" key="2">
    <source>
        <dbReference type="Proteomes" id="UP000182444"/>
    </source>
</evidence>